<keyword evidence="2" id="KW-1185">Reference proteome</keyword>
<proteinExistence type="predicted"/>
<dbReference type="EMBL" id="JBHTJT010000007">
    <property type="protein sequence ID" value="MFD0979174.1"/>
    <property type="molecule type" value="Genomic_DNA"/>
</dbReference>
<evidence type="ECO:0000313" key="2">
    <source>
        <dbReference type="Proteomes" id="UP001597108"/>
    </source>
</evidence>
<gene>
    <name evidence="1" type="ORF">ACFQ2S_05855</name>
</gene>
<dbReference type="RefSeq" id="WP_386073474.1">
    <property type="nucleotide sequence ID" value="NZ_JBHTJT010000007.1"/>
</dbReference>
<evidence type="ECO:0000313" key="1">
    <source>
        <dbReference type="EMBL" id="MFD0979174.1"/>
    </source>
</evidence>
<name>A0ABW3IMF0_9RHOB</name>
<protein>
    <submittedName>
        <fullName evidence="1">Uncharacterized protein</fullName>
    </submittedName>
</protein>
<accession>A0ABW3IMF0</accession>
<dbReference type="Proteomes" id="UP001597108">
    <property type="component" value="Unassembled WGS sequence"/>
</dbReference>
<sequence length="41" mass="4321">MKAMLAGFAASVVIAIGAWYGAHHLGLSSQEVYTGTNVRLE</sequence>
<organism evidence="1 2">
    <name type="scientific">Tropicimonas aquimaris</name>
    <dbReference type="NCBI Taxonomy" id="914152"/>
    <lineage>
        <taxon>Bacteria</taxon>
        <taxon>Pseudomonadati</taxon>
        <taxon>Pseudomonadota</taxon>
        <taxon>Alphaproteobacteria</taxon>
        <taxon>Rhodobacterales</taxon>
        <taxon>Roseobacteraceae</taxon>
        <taxon>Tropicimonas</taxon>
    </lineage>
</organism>
<reference evidence="2" key="1">
    <citation type="journal article" date="2019" name="Int. J. Syst. Evol. Microbiol.">
        <title>The Global Catalogue of Microorganisms (GCM) 10K type strain sequencing project: providing services to taxonomists for standard genome sequencing and annotation.</title>
        <authorList>
            <consortium name="The Broad Institute Genomics Platform"/>
            <consortium name="The Broad Institute Genome Sequencing Center for Infectious Disease"/>
            <person name="Wu L."/>
            <person name="Ma J."/>
        </authorList>
    </citation>
    <scope>NUCLEOTIDE SEQUENCE [LARGE SCALE GENOMIC DNA]</scope>
    <source>
        <strain evidence="2">CCUG 60524</strain>
    </source>
</reference>
<comment type="caution">
    <text evidence="1">The sequence shown here is derived from an EMBL/GenBank/DDBJ whole genome shotgun (WGS) entry which is preliminary data.</text>
</comment>